<protein>
    <submittedName>
        <fullName evidence="1">Uncharacterized protein</fullName>
    </submittedName>
</protein>
<dbReference type="Proteomes" id="UP000092993">
    <property type="component" value="Unassembled WGS sequence"/>
</dbReference>
<reference evidence="1 2" key="1">
    <citation type="submission" date="2016-03" db="EMBL/GenBank/DDBJ databases">
        <title>Whole genome sequencing of Grifola frondosa 9006-11.</title>
        <authorList>
            <person name="Min B."/>
            <person name="Park H."/>
            <person name="Kim J.-G."/>
            <person name="Cho H."/>
            <person name="Oh Y.-L."/>
            <person name="Kong W.-S."/>
            <person name="Choi I.-G."/>
        </authorList>
    </citation>
    <scope>NUCLEOTIDE SEQUENCE [LARGE SCALE GENOMIC DNA]</scope>
    <source>
        <strain evidence="1 2">9006-11</strain>
    </source>
</reference>
<accession>A0A1C7LP47</accession>
<dbReference type="EMBL" id="LUGG01000041">
    <property type="protein sequence ID" value="OBZ65757.1"/>
    <property type="molecule type" value="Genomic_DNA"/>
</dbReference>
<proteinExistence type="predicted"/>
<evidence type="ECO:0000313" key="2">
    <source>
        <dbReference type="Proteomes" id="UP000092993"/>
    </source>
</evidence>
<evidence type="ECO:0000313" key="1">
    <source>
        <dbReference type="EMBL" id="OBZ65757.1"/>
    </source>
</evidence>
<organism evidence="1 2">
    <name type="scientific">Grifola frondosa</name>
    <name type="common">Maitake</name>
    <name type="synonym">Polyporus frondosus</name>
    <dbReference type="NCBI Taxonomy" id="5627"/>
    <lineage>
        <taxon>Eukaryota</taxon>
        <taxon>Fungi</taxon>
        <taxon>Dikarya</taxon>
        <taxon>Basidiomycota</taxon>
        <taxon>Agaricomycotina</taxon>
        <taxon>Agaricomycetes</taxon>
        <taxon>Polyporales</taxon>
        <taxon>Grifolaceae</taxon>
        <taxon>Grifola</taxon>
    </lineage>
</organism>
<sequence>MSAALRTHANFASSFSTPFDWQHPFLKRLYLTRDLPSSRTEGPQSNGHWLQIARNHTAKGPEELSYNPAIGCHLPAASYLLL</sequence>
<name>A0A1C7LP47_GRIFR</name>
<comment type="caution">
    <text evidence="1">The sequence shown here is derived from an EMBL/GenBank/DDBJ whole genome shotgun (WGS) entry which is preliminary data.</text>
</comment>
<gene>
    <name evidence="1" type="ORF">A0H81_14299</name>
</gene>
<dbReference type="AlphaFoldDB" id="A0A1C7LP47"/>
<keyword evidence="2" id="KW-1185">Reference proteome</keyword>